<evidence type="ECO:0000313" key="1">
    <source>
        <dbReference type="EMBL" id="KAG2527149.1"/>
    </source>
</evidence>
<reference evidence="1" key="3">
    <citation type="submission" date="2020-06" db="EMBL/GenBank/DDBJ databases">
        <authorList>
            <person name="Studholme D.J."/>
        </authorList>
    </citation>
    <scope>NUCLEOTIDE SEQUENCE</scope>
    <source>
        <strain evidence="2">NZFS 2646</strain>
        <strain evidence="1">NZFS 3630</strain>
    </source>
</reference>
<organism evidence="3 6">
    <name type="scientific">Phytophthora kernoviae</name>
    <dbReference type="NCBI Taxonomy" id="325452"/>
    <lineage>
        <taxon>Eukaryota</taxon>
        <taxon>Sar</taxon>
        <taxon>Stramenopiles</taxon>
        <taxon>Oomycota</taxon>
        <taxon>Peronosporomycetes</taxon>
        <taxon>Peronosporales</taxon>
        <taxon>Peronosporaceae</taxon>
        <taxon>Phytophthora</taxon>
    </lineage>
</organism>
<name>A0A3R7K9H5_9STRA</name>
<evidence type="ECO:0000313" key="2">
    <source>
        <dbReference type="EMBL" id="KAG2528746.1"/>
    </source>
</evidence>
<proteinExistence type="predicted"/>
<evidence type="ECO:0000313" key="5">
    <source>
        <dbReference type="Proteomes" id="UP000285624"/>
    </source>
</evidence>
<dbReference type="Proteomes" id="UP000285624">
    <property type="component" value="Unassembled WGS sequence"/>
</dbReference>
<dbReference type="Proteomes" id="UP000285883">
    <property type="component" value="Unassembled WGS sequence"/>
</dbReference>
<dbReference type="EMBL" id="MBDN02000117">
    <property type="protein sequence ID" value="RLN80201.1"/>
    <property type="molecule type" value="Genomic_DNA"/>
</dbReference>
<dbReference type="EMBL" id="JPWV03000036">
    <property type="protein sequence ID" value="KAG2528746.1"/>
    <property type="molecule type" value="Genomic_DNA"/>
</dbReference>
<dbReference type="Proteomes" id="UP000785171">
    <property type="component" value="Unassembled WGS sequence"/>
</dbReference>
<reference evidence="5 6" key="2">
    <citation type="submission" date="2018-07" db="EMBL/GenBank/DDBJ databases">
        <title>Genome sequencing of oomycete isolates from Chile give support for New Zealand origin for Phytophthora kernoviae and make available the first Nothophytophthora sp. genome.</title>
        <authorList>
            <person name="Studholme D.J."/>
            <person name="Sanfuentes E."/>
            <person name="Panda P."/>
            <person name="Hill R."/>
            <person name="Sambles C."/>
            <person name="Grant M."/>
            <person name="Williams N.M."/>
            <person name="Mcdougal R.L."/>
        </authorList>
    </citation>
    <scope>NUCLEOTIDE SEQUENCE [LARGE SCALE GENOMIC DNA]</scope>
    <source>
        <strain evidence="3">Chile2</strain>
        <strain evidence="4">Chile4</strain>
    </source>
</reference>
<dbReference type="AlphaFoldDB" id="A0A3R7K9H5"/>
<evidence type="ECO:0000313" key="4">
    <source>
        <dbReference type="EMBL" id="RLN80201.1"/>
    </source>
</evidence>
<evidence type="ECO:0000313" key="6">
    <source>
        <dbReference type="Proteomes" id="UP000285883"/>
    </source>
</evidence>
<comment type="caution">
    <text evidence="3">The sequence shown here is derived from an EMBL/GenBank/DDBJ whole genome shotgun (WGS) entry which is preliminary data.</text>
</comment>
<reference evidence="1" key="1">
    <citation type="journal article" date="2015" name="Genom Data">
        <title>Genome sequences of six Phytophthora species associated with forests in New Zealand.</title>
        <authorList>
            <person name="Studholme D.J."/>
            <person name="McDougal R.L."/>
            <person name="Sambles C."/>
            <person name="Hansen E."/>
            <person name="Hardy G."/>
            <person name="Grant M."/>
            <person name="Ganley R.J."/>
            <person name="Williams N.M."/>
        </authorList>
    </citation>
    <scope>NUCLEOTIDE SEQUENCE</scope>
    <source>
        <strain evidence="2">NZFS 2646</strain>
        <strain evidence="1">NZFS 3630</strain>
    </source>
</reference>
<sequence>MDVLLQGTDVSIQPLDDTESQFEINLDMMEALLDVLQLYRADQHTVELSAYVLIRCQYFQELQATMEEDPSSQERFSVVKDRFDRVATMLSLKRAIE</sequence>
<accession>A0A3R7K9H5</accession>
<keyword evidence="5" id="KW-1185">Reference proteome</keyword>
<protein>
    <submittedName>
        <fullName evidence="3">Uncharacterized protein</fullName>
    </submittedName>
</protein>
<evidence type="ECO:0000313" key="3">
    <source>
        <dbReference type="EMBL" id="RLN37920.1"/>
    </source>
</evidence>
<dbReference type="Proteomes" id="UP000792063">
    <property type="component" value="Unassembled WGS sequence"/>
</dbReference>
<dbReference type="EMBL" id="MAYM02000511">
    <property type="protein sequence ID" value="RLN37920.1"/>
    <property type="molecule type" value="Genomic_DNA"/>
</dbReference>
<gene>
    <name evidence="3" type="ORF">BBI17_002907</name>
    <name evidence="4" type="ORF">BBO99_00004670</name>
    <name evidence="2" type="ORF">JM16_002521</name>
    <name evidence="1" type="ORF">JM18_003972</name>
</gene>
<dbReference type="EMBL" id="JPWU03000086">
    <property type="protein sequence ID" value="KAG2527149.1"/>
    <property type="molecule type" value="Genomic_DNA"/>
</dbReference>